<evidence type="ECO:0000313" key="3">
    <source>
        <dbReference type="EMBL" id="KYF93253.1"/>
    </source>
</evidence>
<accession>A0A150SLC3</accession>
<feature type="region of interest" description="Disordered" evidence="2">
    <location>
        <begin position="1"/>
        <end position="79"/>
    </location>
</feature>
<reference evidence="3 4" key="1">
    <citation type="submission" date="2014-02" db="EMBL/GenBank/DDBJ databases">
        <title>The small core and large imbalanced accessory genome model reveals a collaborative survival strategy of Sorangium cellulosum strains in nature.</title>
        <authorList>
            <person name="Han K."/>
            <person name="Peng R."/>
            <person name="Blom J."/>
            <person name="Li Y.-Z."/>
        </authorList>
    </citation>
    <scope>NUCLEOTIDE SEQUENCE [LARGE SCALE GENOMIC DNA]</scope>
    <source>
        <strain evidence="3 4">So0011-07</strain>
    </source>
</reference>
<evidence type="ECO:0000256" key="2">
    <source>
        <dbReference type="SAM" id="MobiDB-lite"/>
    </source>
</evidence>
<evidence type="ECO:0000313" key="4">
    <source>
        <dbReference type="Proteomes" id="UP000075635"/>
    </source>
</evidence>
<name>A0A150SLC3_SORCE</name>
<feature type="compositionally biased region" description="Basic and acidic residues" evidence="2">
    <location>
        <begin position="52"/>
        <end position="70"/>
    </location>
</feature>
<comment type="caution">
    <text evidence="3">The sequence shown here is derived from an EMBL/GenBank/DDBJ whole genome shotgun (WGS) entry which is preliminary data.</text>
</comment>
<dbReference type="AlphaFoldDB" id="A0A150SLC3"/>
<keyword evidence="1" id="KW-0175">Coiled coil</keyword>
<gene>
    <name evidence="3" type="ORF">BE17_17005</name>
</gene>
<dbReference type="EMBL" id="JEMB01000829">
    <property type="protein sequence ID" value="KYF93253.1"/>
    <property type="molecule type" value="Genomic_DNA"/>
</dbReference>
<protein>
    <submittedName>
        <fullName evidence="3">Uncharacterized protein</fullName>
    </submittedName>
</protein>
<organism evidence="3 4">
    <name type="scientific">Sorangium cellulosum</name>
    <name type="common">Polyangium cellulosum</name>
    <dbReference type="NCBI Taxonomy" id="56"/>
    <lineage>
        <taxon>Bacteria</taxon>
        <taxon>Pseudomonadati</taxon>
        <taxon>Myxococcota</taxon>
        <taxon>Polyangia</taxon>
        <taxon>Polyangiales</taxon>
        <taxon>Polyangiaceae</taxon>
        <taxon>Sorangium</taxon>
    </lineage>
</organism>
<sequence>MLDGMSAPVHKPGDPAASPGSTEAPRAHAEAEWAPMSPAGREQAAGALVSSEPEKALAQREAMTHAEPRLDAGAGDPVDELGLMMEPAEARLDREQARVEQEQARAERAVGNLSAAILVILGVRGVPTSEEARSRILRETDLGVLDRWLERAATAAAAEDLFRKPAS</sequence>
<feature type="coiled-coil region" evidence="1">
    <location>
        <begin position="85"/>
        <end position="112"/>
    </location>
</feature>
<evidence type="ECO:0000256" key="1">
    <source>
        <dbReference type="SAM" id="Coils"/>
    </source>
</evidence>
<proteinExistence type="predicted"/>
<dbReference type="Proteomes" id="UP000075635">
    <property type="component" value="Unassembled WGS sequence"/>
</dbReference>